<dbReference type="Proteomes" id="UP000007575">
    <property type="component" value="Chromosome"/>
</dbReference>
<dbReference type="PROSITE" id="PS51257">
    <property type="entry name" value="PROKAR_LIPOPROTEIN"/>
    <property type="match status" value="1"/>
</dbReference>
<dbReference type="EMBL" id="CP002191">
    <property type="protein sequence ID" value="AFD25207.1"/>
    <property type="molecule type" value="Genomic_DNA"/>
</dbReference>
<feature type="chain" id="PRO_5003613794" evidence="2">
    <location>
        <begin position="21"/>
        <end position="159"/>
    </location>
</feature>
<feature type="region of interest" description="Disordered" evidence="1">
    <location>
        <begin position="21"/>
        <end position="68"/>
    </location>
</feature>
<feature type="signal peptide" evidence="2">
    <location>
        <begin position="1"/>
        <end position="20"/>
    </location>
</feature>
<dbReference type="OrthoDB" id="69733at2"/>
<organism evidence="3 4">
    <name type="scientific">Deinococcus gobiensis (strain DSM 21396 / JCM 16679 / CGMCC 1.7299 / I-0)</name>
    <dbReference type="NCBI Taxonomy" id="745776"/>
    <lineage>
        <taxon>Bacteria</taxon>
        <taxon>Thermotogati</taxon>
        <taxon>Deinococcota</taxon>
        <taxon>Deinococci</taxon>
        <taxon>Deinococcales</taxon>
        <taxon>Deinococcaceae</taxon>
        <taxon>Deinococcus</taxon>
    </lineage>
</organism>
<evidence type="ECO:0000256" key="1">
    <source>
        <dbReference type="SAM" id="MobiDB-lite"/>
    </source>
</evidence>
<proteinExistence type="predicted"/>
<dbReference type="STRING" id="745776.DGo_CA1280"/>
<evidence type="ECO:0000256" key="2">
    <source>
        <dbReference type="SAM" id="SignalP"/>
    </source>
</evidence>
<sequence>MKSVLTILLTAGLLASCAPKTETTTTTTDTTTTATVPDTTATTDGTTTTTDGTTATTTDGTAADSTLANNDSANASEELDMAAGDGLEGSVMSFDGTARTFMLNEDDKNYTVNVDASTTYEGTATTADDFFGTNRDNASVAVEGAISGDTITATKITTN</sequence>
<dbReference type="HOGENOM" id="CLU_131401_0_0_0"/>
<dbReference type="KEGG" id="dgo:DGo_CA1280"/>
<gene>
    <name evidence="3" type="ordered locus">DGo_CA1280</name>
</gene>
<dbReference type="RefSeq" id="WP_014684690.1">
    <property type="nucleotide sequence ID" value="NC_017790.1"/>
</dbReference>
<dbReference type="AlphaFoldDB" id="H8GSD4"/>
<keyword evidence="4" id="KW-1185">Reference proteome</keyword>
<reference evidence="3 4" key="1">
    <citation type="journal article" date="2012" name="PLoS ONE">
        <title>Genome sequence and transcriptome analysis of the radioresistant bacterium Deinococcus gobiensis: insights into the extreme environmental adaptations.</title>
        <authorList>
            <person name="Yuan M."/>
            <person name="Chen M."/>
            <person name="Zhang W."/>
            <person name="Lu W."/>
            <person name="Wang J."/>
            <person name="Yang M."/>
            <person name="Zhao P."/>
            <person name="Tang R."/>
            <person name="Li X."/>
            <person name="Hao Y."/>
            <person name="Zhou Z."/>
            <person name="Zhan Y."/>
            <person name="Yu H."/>
            <person name="Teng C."/>
            <person name="Yan Y."/>
            <person name="Ping S."/>
            <person name="Wang Y."/>
            <person name="Lin M."/>
        </authorList>
    </citation>
    <scope>NUCLEOTIDE SEQUENCE [LARGE SCALE GENOMIC DNA]</scope>
    <source>
        <strain evidence="3 4">I-0</strain>
    </source>
</reference>
<dbReference type="PATRIC" id="fig|745776.4.peg.1318"/>
<name>H8GSD4_DEIGI</name>
<evidence type="ECO:0000313" key="3">
    <source>
        <dbReference type="EMBL" id="AFD25207.1"/>
    </source>
</evidence>
<protein>
    <submittedName>
        <fullName evidence="3">Uncharacterized protein</fullName>
    </submittedName>
</protein>
<feature type="compositionally biased region" description="Low complexity" evidence="1">
    <location>
        <begin position="21"/>
        <end position="66"/>
    </location>
</feature>
<keyword evidence="2" id="KW-0732">Signal</keyword>
<accession>H8GSD4</accession>
<evidence type="ECO:0000313" key="4">
    <source>
        <dbReference type="Proteomes" id="UP000007575"/>
    </source>
</evidence>